<dbReference type="InterPro" id="IPR012337">
    <property type="entry name" value="RNaseH-like_sf"/>
</dbReference>
<sequence>MATQQQAKKKCKQYIMEYLKYGFVSAPQNQQQPMCLLCEKVFSNEAMRPSRLLEHLTKIHSDKVDKNIAYFQSLREKFQKRKTIGNMFASTSQQSTDGLRASYNISLLIARSGKPHAIGEELILPAVRKVLHTVVHKSPDQIMKAIPLSDNSVQRRVDEMAENIEETLCNILAATEFSLHLDEFTLPGNESLLLAYGCFVKDEKLVQKLLFARQLKIDPKGESVFNVVENFFKEKNIPLSNILACATDGAPSMIGRHRGFISFLKKAVPGVLTVHCVIHKQHLVAKNLSGRLYKSMNTVITAVNKIKAHSLNSRLFRQLCIDNDEEFERLLLHTEVRWLSNGNCLKRFYSLFDTVVEFFQDSNTGLCDDLKNIKDDIAYLSDIFTKFNEVNLELQGNDVNLIKVKSAISTFLSKCKLFKRNLARHELYQFPSLCELDKEKSISDDDLQVYCAHVEELQRDMSERFQDLLFAKNTRLERGFSAVALLLSKQRNRLRITERGDLRLLLSELQPDVEKLISLHQVQPSH</sequence>
<reference evidence="1" key="1">
    <citation type="journal article" date="2023" name="G3 (Bethesda)">
        <title>A reference genome for the long-term kleptoplast-retaining sea slug Elysia crispata morphotype clarki.</title>
        <authorList>
            <person name="Eastman K.E."/>
            <person name="Pendleton A.L."/>
            <person name="Shaikh M.A."/>
            <person name="Suttiyut T."/>
            <person name="Ogas R."/>
            <person name="Tomko P."/>
            <person name="Gavelis G."/>
            <person name="Widhalm J.R."/>
            <person name="Wisecaver J.H."/>
        </authorList>
    </citation>
    <scope>NUCLEOTIDE SEQUENCE</scope>
    <source>
        <strain evidence="1">ECLA1</strain>
    </source>
</reference>
<organism evidence="1 2">
    <name type="scientific">Elysia crispata</name>
    <name type="common">lettuce slug</name>
    <dbReference type="NCBI Taxonomy" id="231223"/>
    <lineage>
        <taxon>Eukaryota</taxon>
        <taxon>Metazoa</taxon>
        <taxon>Spiralia</taxon>
        <taxon>Lophotrochozoa</taxon>
        <taxon>Mollusca</taxon>
        <taxon>Gastropoda</taxon>
        <taxon>Heterobranchia</taxon>
        <taxon>Euthyneura</taxon>
        <taxon>Panpulmonata</taxon>
        <taxon>Sacoglossa</taxon>
        <taxon>Placobranchoidea</taxon>
        <taxon>Plakobranchidae</taxon>
        <taxon>Elysia</taxon>
    </lineage>
</organism>
<proteinExistence type="predicted"/>
<keyword evidence="2" id="KW-1185">Reference proteome</keyword>
<comment type="caution">
    <text evidence="1">The sequence shown here is derived from an EMBL/GenBank/DDBJ whole genome shotgun (WGS) entry which is preliminary data.</text>
</comment>
<name>A0AAE0ZC94_9GAST</name>
<dbReference type="SUPFAM" id="SSF53098">
    <property type="entry name" value="Ribonuclease H-like"/>
    <property type="match status" value="1"/>
</dbReference>
<evidence type="ECO:0000313" key="1">
    <source>
        <dbReference type="EMBL" id="KAK3766525.1"/>
    </source>
</evidence>
<dbReference type="EMBL" id="JAWDGP010004214">
    <property type="protein sequence ID" value="KAK3766525.1"/>
    <property type="molecule type" value="Genomic_DNA"/>
</dbReference>
<accession>A0AAE0ZC94</accession>
<dbReference type="Proteomes" id="UP001283361">
    <property type="component" value="Unassembled WGS sequence"/>
</dbReference>
<evidence type="ECO:0008006" key="3">
    <source>
        <dbReference type="Google" id="ProtNLM"/>
    </source>
</evidence>
<evidence type="ECO:0000313" key="2">
    <source>
        <dbReference type="Proteomes" id="UP001283361"/>
    </source>
</evidence>
<dbReference type="AlphaFoldDB" id="A0AAE0ZC94"/>
<dbReference type="PANTHER" id="PTHR45913">
    <property type="entry name" value="EPM2A-INTERACTING PROTEIN 1"/>
    <property type="match status" value="1"/>
</dbReference>
<protein>
    <recommendedName>
        <fullName evidence="3">SCAN domain-containing protein 3</fullName>
    </recommendedName>
</protein>
<dbReference type="PANTHER" id="PTHR45913:SF22">
    <property type="entry name" value="SCAN BOX DOMAIN-CONTAINING PROTEIN"/>
    <property type="match status" value="1"/>
</dbReference>
<gene>
    <name evidence="1" type="ORF">RRG08_056455</name>
</gene>